<dbReference type="PANTHER" id="PTHR24148:SF82">
    <property type="entry name" value="HETEROKARYON INCOMPATIBILITY DOMAIN-CONTAINING PROTEIN"/>
    <property type="match status" value="1"/>
</dbReference>
<reference evidence="2 3" key="1">
    <citation type="submission" date="2016-05" db="EMBL/GenBank/DDBJ databases">
        <title>A degradative enzymes factory behind the ericoid mycorrhizal symbiosis.</title>
        <authorList>
            <consortium name="DOE Joint Genome Institute"/>
            <person name="Martino E."/>
            <person name="Morin E."/>
            <person name="Grelet G."/>
            <person name="Kuo A."/>
            <person name="Kohler A."/>
            <person name="Daghino S."/>
            <person name="Barry K."/>
            <person name="Choi C."/>
            <person name="Cichocki N."/>
            <person name="Clum A."/>
            <person name="Copeland A."/>
            <person name="Hainaut M."/>
            <person name="Haridas S."/>
            <person name="Labutti K."/>
            <person name="Lindquist E."/>
            <person name="Lipzen A."/>
            <person name="Khouja H.-R."/>
            <person name="Murat C."/>
            <person name="Ohm R."/>
            <person name="Olson A."/>
            <person name="Spatafora J."/>
            <person name="Veneault-Fourrey C."/>
            <person name="Henrissat B."/>
            <person name="Grigoriev I."/>
            <person name="Martin F."/>
            <person name="Perotto S."/>
        </authorList>
    </citation>
    <scope>NUCLEOTIDE SEQUENCE [LARGE SCALE GENOMIC DNA]</scope>
    <source>
        <strain evidence="2 3">UAMH 7357</strain>
    </source>
</reference>
<name>A0A2J6PH85_9HELO</name>
<dbReference type="AlphaFoldDB" id="A0A2J6PH85"/>
<dbReference type="OrthoDB" id="2157530at2759"/>
<keyword evidence="3" id="KW-1185">Reference proteome</keyword>
<organism evidence="2 3">
    <name type="scientific">Hyaloscypha hepaticicola</name>
    <dbReference type="NCBI Taxonomy" id="2082293"/>
    <lineage>
        <taxon>Eukaryota</taxon>
        <taxon>Fungi</taxon>
        <taxon>Dikarya</taxon>
        <taxon>Ascomycota</taxon>
        <taxon>Pezizomycotina</taxon>
        <taxon>Leotiomycetes</taxon>
        <taxon>Helotiales</taxon>
        <taxon>Hyaloscyphaceae</taxon>
        <taxon>Hyaloscypha</taxon>
    </lineage>
</organism>
<dbReference type="Proteomes" id="UP000235672">
    <property type="component" value="Unassembled WGS sequence"/>
</dbReference>
<evidence type="ECO:0000313" key="2">
    <source>
        <dbReference type="EMBL" id="PMD13374.1"/>
    </source>
</evidence>
<accession>A0A2J6PH85</accession>
<dbReference type="InterPro" id="IPR052895">
    <property type="entry name" value="HetReg/Transcr_Mod"/>
</dbReference>
<sequence>METIQYKPLDASKSEIRLIELLPTATDTSTQRERTPRCNLIHASLDDRPDYVALSYTWGDPRDTEKITVDQSLVSVTRNLRSALEHLRYERTIRIFWIDAICINQLDNEEKSWQVQLMSEIYQRATFVSIWLGPADATSDKVIDFLKQLGTKAMGFGLDGGPGLIRTVSQQWRKLASHPRSFRDRSKQRVTVGSGNDMGKMVFQMGDLNELYYSISGFHEQDRLFPLEGMASLFKRAWWGRIWVLQEITMAQKAGFVCGTKRISRRCYKAALNTFKALQYVFQEIFQLEGVKLTAYQNSICLADNDCPDWRPTVLLNMWETQRFSPGPYPLLALLRTTCIAGLFSSRNDIILEATDPRDKIYGLLGLASDRDQLKEFGIVADYTRSCQDLYISVGAALLRQGHLSALSLAQFSKFQPGQPSWVPDWSRPLGDTLQGISTDHMTPDPPYNASGSLFPLAPVFSGIGAEMSVSVSGFIYDEIHDFCATWADFCSPHVQDIRQLPLILAKRYLGKILRLSFLRKTLYKDFKERISAVARTATAEIGYNESGRWARIGNLRYQTAVQIIMIRADGPPEMRLLNSELLKLMKSDGIRPTIDVRSAGLYCGEILAKAYKRRPFVTAKGHLGLGPDDIKAGDVIALVMGSQVPFVLREIADGKYKLIGEAYVDGIMDGEAVAGRENVGVIKLI</sequence>
<proteinExistence type="predicted"/>
<dbReference type="Pfam" id="PF26639">
    <property type="entry name" value="Het-6_barrel"/>
    <property type="match status" value="1"/>
</dbReference>
<dbReference type="Pfam" id="PF06985">
    <property type="entry name" value="HET"/>
    <property type="match status" value="1"/>
</dbReference>
<evidence type="ECO:0000259" key="1">
    <source>
        <dbReference type="Pfam" id="PF06985"/>
    </source>
</evidence>
<dbReference type="EMBL" id="KZ613532">
    <property type="protein sequence ID" value="PMD13374.1"/>
    <property type="molecule type" value="Genomic_DNA"/>
</dbReference>
<dbReference type="InterPro" id="IPR010730">
    <property type="entry name" value="HET"/>
</dbReference>
<dbReference type="PANTHER" id="PTHR24148">
    <property type="entry name" value="ANKYRIN REPEAT DOMAIN-CONTAINING PROTEIN 39 HOMOLOG-RELATED"/>
    <property type="match status" value="1"/>
</dbReference>
<evidence type="ECO:0000313" key="3">
    <source>
        <dbReference type="Proteomes" id="UP000235672"/>
    </source>
</evidence>
<protein>
    <submittedName>
        <fullName evidence="2">HET-domain-containing protein</fullName>
    </submittedName>
</protein>
<gene>
    <name evidence="2" type="ORF">NA56DRAFT_651832</name>
</gene>
<feature type="domain" description="Heterokaryon incompatibility" evidence="1">
    <location>
        <begin position="51"/>
        <end position="247"/>
    </location>
</feature>